<keyword evidence="2" id="KW-1185">Reference proteome</keyword>
<evidence type="ECO:0000313" key="2">
    <source>
        <dbReference type="Proteomes" id="UP000653454"/>
    </source>
</evidence>
<organism evidence="1 2">
    <name type="scientific">Plutella xylostella</name>
    <name type="common">Diamondback moth</name>
    <name type="synonym">Plutella maculipennis</name>
    <dbReference type="NCBI Taxonomy" id="51655"/>
    <lineage>
        <taxon>Eukaryota</taxon>
        <taxon>Metazoa</taxon>
        <taxon>Ecdysozoa</taxon>
        <taxon>Arthropoda</taxon>
        <taxon>Hexapoda</taxon>
        <taxon>Insecta</taxon>
        <taxon>Pterygota</taxon>
        <taxon>Neoptera</taxon>
        <taxon>Endopterygota</taxon>
        <taxon>Lepidoptera</taxon>
        <taxon>Glossata</taxon>
        <taxon>Ditrysia</taxon>
        <taxon>Yponomeutoidea</taxon>
        <taxon>Plutellidae</taxon>
        <taxon>Plutella</taxon>
    </lineage>
</organism>
<gene>
    <name evidence="1" type="ORF">PLXY2_LOCUS8292</name>
</gene>
<evidence type="ECO:0000313" key="1">
    <source>
        <dbReference type="EMBL" id="CAG9124807.1"/>
    </source>
</evidence>
<accession>A0A8S4FAJ9</accession>
<dbReference type="Proteomes" id="UP000653454">
    <property type="component" value="Unassembled WGS sequence"/>
</dbReference>
<protein>
    <submittedName>
        <fullName evidence="1">(diamondback moth) hypothetical protein</fullName>
    </submittedName>
</protein>
<proteinExistence type="predicted"/>
<name>A0A8S4FAJ9_PLUXY</name>
<reference evidence="1" key="1">
    <citation type="submission" date="2020-11" db="EMBL/GenBank/DDBJ databases">
        <authorList>
            <person name="Whiteford S."/>
        </authorList>
    </citation>
    <scope>NUCLEOTIDE SEQUENCE</scope>
</reference>
<dbReference type="EMBL" id="CAJHNJ030000030">
    <property type="protein sequence ID" value="CAG9124807.1"/>
    <property type="molecule type" value="Genomic_DNA"/>
</dbReference>
<comment type="caution">
    <text evidence="1">The sequence shown here is derived from an EMBL/GenBank/DDBJ whole genome shotgun (WGS) entry which is preliminary data.</text>
</comment>
<dbReference type="AlphaFoldDB" id="A0A8S4FAJ9"/>
<sequence length="298" mass="31536">MPKGLAIQISSQSLTQFTQRSLAQRGLAAARRRAWLLQLAARELGAGREDAQRWREAGERLAPCAGEGDVEMKLDRCLSLLSKQHVSPKAGAASVSIANVNPIASSSVVSTASEGGDRDQCDEVLSSLFESPAAEVWALLLSRRAAAAAALAAANTAGVPDVGEKGCTPQQLVAHTAALHSSLRLRRARSRLQAAAVRARLAAAVQGFHAAAVRARLAAAVQGFHNLFNSEACEVLVLQCERARAGARLATLKNLLEDVTKRRGVFAAPESEPKEERQASGKQLAAVDRAIVSIKEVM</sequence>